<organism evidence="1">
    <name type="scientific">Serratia fonticola</name>
    <dbReference type="NCBI Taxonomy" id="47917"/>
    <lineage>
        <taxon>Bacteria</taxon>
        <taxon>Pseudomonadati</taxon>
        <taxon>Pseudomonadota</taxon>
        <taxon>Gammaproteobacteria</taxon>
        <taxon>Enterobacterales</taxon>
        <taxon>Yersiniaceae</taxon>
        <taxon>Serratia</taxon>
    </lineage>
</organism>
<gene>
    <name evidence="1" type="ORF">NCTC12965_00465</name>
</gene>
<accession>A0A4U9TNQ7</accession>
<dbReference type="Gene3D" id="3.30.1300.30">
    <property type="entry name" value="GSPII I/J protein-like"/>
    <property type="match status" value="1"/>
</dbReference>
<dbReference type="AlphaFoldDB" id="A0A4U9TNQ7"/>
<protein>
    <submittedName>
        <fullName evidence="1">Uncharacterized protein</fullName>
    </submittedName>
</protein>
<evidence type="ECO:0000313" key="1">
    <source>
        <dbReference type="EMBL" id="VTR17854.1"/>
    </source>
</evidence>
<proteinExistence type="predicted"/>
<dbReference type="EMBL" id="CABEEZ010000016">
    <property type="protein sequence ID" value="VTR17854.1"/>
    <property type="molecule type" value="Genomic_DNA"/>
</dbReference>
<name>A0A4U9TNQ7_SERFO</name>
<reference evidence="1" key="1">
    <citation type="submission" date="2019-05" db="EMBL/GenBank/DDBJ databases">
        <authorList>
            <consortium name="Pathogen Informatics"/>
        </authorList>
    </citation>
    <scope>NUCLEOTIDE SEQUENCE [LARGE SCALE GENOMIC DNA]</scope>
    <source>
        <strain evidence="1">NCTC12965</strain>
    </source>
</reference>
<sequence length="77" mass="8414">MAQAVSSLHYNRNESGYAVAAGEYDSEASIAGGMQFRTSQDSAVTVSGQLGWQCHGRRSWFPFKLLSHSLYQNLGSI</sequence>